<name>A0ABY3T4T2_9GAMM</name>
<keyword evidence="3" id="KW-1185">Reference proteome</keyword>
<dbReference type="EMBL" id="CP091244">
    <property type="protein sequence ID" value="UJS25725.1"/>
    <property type="molecule type" value="Genomic_DNA"/>
</dbReference>
<evidence type="ECO:0000256" key="1">
    <source>
        <dbReference type="SAM" id="SignalP"/>
    </source>
</evidence>
<feature type="signal peptide" evidence="1">
    <location>
        <begin position="1"/>
        <end position="24"/>
    </location>
</feature>
<reference evidence="2" key="1">
    <citation type="journal article" date="2022" name="Microorganisms">
        <title>Two New Species of Filamentous Sulfur Bacteria of the Genus Thiothrix, Thiothrix winogradskyi sp. nov. and 'Candidatus Thiothrix sulfatifontis' sp. nov.</title>
        <authorList>
            <person name="Ravin N.V."/>
            <person name="Rossetti S."/>
            <person name="Beletsky A.V."/>
            <person name="Kadnikov V.V."/>
            <person name="Rudenko T.S."/>
            <person name="Smolyakov D.D."/>
            <person name="Moskvitina M.I."/>
            <person name="Gureeva M.V."/>
            <person name="Mardanov A.V."/>
            <person name="Grabovich M.Y."/>
        </authorList>
    </citation>
    <scope>NUCLEOTIDE SEQUENCE</scope>
    <source>
        <strain evidence="2">CT3</strain>
    </source>
</reference>
<proteinExistence type="predicted"/>
<organism evidence="2 3">
    <name type="scientific">Thiothrix winogradskyi</name>
    <dbReference type="NCBI Taxonomy" id="96472"/>
    <lineage>
        <taxon>Bacteria</taxon>
        <taxon>Pseudomonadati</taxon>
        <taxon>Pseudomonadota</taxon>
        <taxon>Gammaproteobacteria</taxon>
        <taxon>Thiotrichales</taxon>
        <taxon>Thiotrichaceae</taxon>
        <taxon>Thiothrix</taxon>
    </lineage>
</organism>
<dbReference type="PROSITE" id="PS51257">
    <property type="entry name" value="PROKAR_LIPOPROTEIN"/>
    <property type="match status" value="1"/>
</dbReference>
<dbReference type="RefSeq" id="WP_236501030.1">
    <property type="nucleotide sequence ID" value="NZ_CP091244.1"/>
</dbReference>
<evidence type="ECO:0000313" key="3">
    <source>
        <dbReference type="Proteomes" id="UP001054801"/>
    </source>
</evidence>
<accession>A0ABY3T4T2</accession>
<dbReference type="Proteomes" id="UP001054801">
    <property type="component" value="Chromosome"/>
</dbReference>
<gene>
    <name evidence="2" type="ORF">L2Y54_06695</name>
</gene>
<protein>
    <recommendedName>
        <fullName evidence="4">Lipoprotein</fullName>
    </recommendedName>
</protein>
<evidence type="ECO:0008006" key="4">
    <source>
        <dbReference type="Google" id="ProtNLM"/>
    </source>
</evidence>
<evidence type="ECO:0000313" key="2">
    <source>
        <dbReference type="EMBL" id="UJS25725.1"/>
    </source>
</evidence>
<sequence>MSIRNTVTVLLASSLLAACSPAESVLTGYAQQRWDALIKGDLEHAYEYYTEAFQATTPFDVFKRKTQGAGLWSKAQVQKVQCETSGKRCRVDVEVTVSLKMRGLNQPVESSDVVQETWVKDGWFSDWRYVKG</sequence>
<keyword evidence="1" id="KW-0732">Signal</keyword>
<feature type="chain" id="PRO_5045896381" description="Lipoprotein" evidence="1">
    <location>
        <begin position="25"/>
        <end position="132"/>
    </location>
</feature>